<dbReference type="PROSITE" id="PS50093">
    <property type="entry name" value="PKD"/>
    <property type="match status" value="3"/>
</dbReference>
<proteinExistence type="predicted"/>
<dbReference type="Pfam" id="PF13585">
    <property type="entry name" value="CHU_C"/>
    <property type="match status" value="1"/>
</dbReference>
<feature type="domain" description="PKD" evidence="2">
    <location>
        <begin position="3643"/>
        <end position="3706"/>
    </location>
</feature>
<evidence type="ECO:0000256" key="1">
    <source>
        <dbReference type="SAM" id="SignalP"/>
    </source>
</evidence>
<dbReference type="InterPro" id="IPR036179">
    <property type="entry name" value="Ig-like_dom_sf"/>
</dbReference>
<comment type="caution">
    <text evidence="3">The sequence shown here is derived from an EMBL/GenBank/DDBJ whole genome shotgun (WGS) entry which is preliminary data.</text>
</comment>
<evidence type="ECO:0000313" key="4">
    <source>
        <dbReference type="Proteomes" id="UP001172083"/>
    </source>
</evidence>
<evidence type="ECO:0000313" key="3">
    <source>
        <dbReference type="EMBL" id="MDN5214070.1"/>
    </source>
</evidence>
<evidence type="ECO:0000259" key="2">
    <source>
        <dbReference type="PROSITE" id="PS50093"/>
    </source>
</evidence>
<dbReference type="Pfam" id="PF18911">
    <property type="entry name" value="PKD_4"/>
    <property type="match status" value="1"/>
</dbReference>
<name>A0ABT8LBC5_9BACT</name>
<dbReference type="SUPFAM" id="SSF49299">
    <property type="entry name" value="PKD domain"/>
    <property type="match status" value="4"/>
</dbReference>
<dbReference type="Gene3D" id="2.60.40.10">
    <property type="entry name" value="Immunoglobulins"/>
    <property type="match status" value="8"/>
</dbReference>
<dbReference type="Pfam" id="PF19408">
    <property type="entry name" value="PKD_6"/>
    <property type="match status" value="4"/>
</dbReference>
<feature type="domain" description="PKD" evidence="2">
    <location>
        <begin position="3558"/>
        <end position="3639"/>
    </location>
</feature>
<organism evidence="3 4">
    <name type="scientific">Agaribacillus aureus</name>
    <dbReference type="NCBI Taxonomy" id="3051825"/>
    <lineage>
        <taxon>Bacteria</taxon>
        <taxon>Pseudomonadati</taxon>
        <taxon>Bacteroidota</taxon>
        <taxon>Cytophagia</taxon>
        <taxon>Cytophagales</taxon>
        <taxon>Splendidivirgaceae</taxon>
        <taxon>Agaribacillus</taxon>
    </lineage>
</organism>
<keyword evidence="4" id="KW-1185">Reference proteome</keyword>
<dbReference type="SUPFAM" id="SSF48726">
    <property type="entry name" value="Immunoglobulin"/>
    <property type="match status" value="1"/>
</dbReference>
<dbReference type="SMART" id="SM00089">
    <property type="entry name" value="PKD"/>
    <property type="match status" value="3"/>
</dbReference>
<dbReference type="InterPro" id="IPR035986">
    <property type="entry name" value="PKD_dom_sf"/>
</dbReference>
<protein>
    <submittedName>
        <fullName evidence="3">PKD domain-containing protein</fullName>
    </submittedName>
</protein>
<dbReference type="InterPro" id="IPR022409">
    <property type="entry name" value="PKD/Chitinase_dom"/>
</dbReference>
<keyword evidence="1" id="KW-0732">Signal</keyword>
<dbReference type="InterPro" id="IPR013783">
    <property type="entry name" value="Ig-like_fold"/>
</dbReference>
<feature type="signal peptide" evidence="1">
    <location>
        <begin position="1"/>
        <end position="21"/>
    </location>
</feature>
<dbReference type="CDD" id="cd00146">
    <property type="entry name" value="PKD"/>
    <property type="match status" value="2"/>
</dbReference>
<dbReference type="EMBL" id="JAUJEB010000004">
    <property type="protein sequence ID" value="MDN5214070.1"/>
    <property type="molecule type" value="Genomic_DNA"/>
</dbReference>
<dbReference type="InterPro" id="IPR045829">
    <property type="entry name" value="PKD_6"/>
</dbReference>
<feature type="domain" description="PKD" evidence="2">
    <location>
        <begin position="3472"/>
        <end position="3540"/>
    </location>
</feature>
<gene>
    <name evidence="3" type="ORF">QQ020_18485</name>
</gene>
<dbReference type="Proteomes" id="UP001172083">
    <property type="component" value="Unassembled WGS sequence"/>
</dbReference>
<dbReference type="RefSeq" id="WP_346759407.1">
    <property type="nucleotide sequence ID" value="NZ_JAUJEB010000004.1"/>
</dbReference>
<dbReference type="Pfam" id="PF00801">
    <property type="entry name" value="PKD"/>
    <property type="match status" value="2"/>
</dbReference>
<accession>A0ABT8LBC5</accession>
<dbReference type="InterPro" id="IPR045828">
    <property type="entry name" value="PKD_Bacteroidetes"/>
</dbReference>
<feature type="chain" id="PRO_5047413709" evidence="1">
    <location>
        <begin position="22"/>
        <end position="3826"/>
    </location>
</feature>
<sequence>MGFKKNYWVLLFFLFTGFSIADSKAQCTNSPNAVAGFLPNQTCQPVTVTLSSVSHIPAFGGVNNIPSGTTYFVDWGDGATQTYTTVINDEGVPAFMQTHTYGPTATNCAYTLRFEVSNPCGADFISGTVNVHDTDEVGLAITQDYQICEGYGGTFTFTDASAMNCLAPPFGDANDEDRTLRWDYGTGGSTLPGVTAGGFDASSSVYQDAAYTVAGAGSNSLAVVVPAASTVGRAGEYFEVTMYNWNSCNRYDNPGVAGPPADLLNGDNAPVSITARITVISSPPAPAAPDRDYCFGAVGPLTATSGVGGTLRWYENATLNAQGIISSGTQVATGATFGHGQTATGTYTYWVTETLPATNCEGPATEVTLNIREDLNITDAISGNANVCPGETGLVYSLPNPPATLPVGGNTEYIWTVPTGWAITGGQGTQSITVTSSSTAGTGNIGVRWQFTSAPNCTSAAQNLSVTVNELPAGNISGDQTICEGSSPNLTINLTQGVGNTGPFEVDYTDGTNTFTETLAFGANTVSPGITPPAGGTTSYTITEIRDLATNGCTVTAPHANITGSADVLVKSSLTLADPISGPTDVCPGDMVTYSLPNPPPLVDGLTTQYQWSLPNSGGSNLGTITSGNFTETINVTVGNNTGTKRVRVRWRYTSNPRCATPWQTQNVEVNIQPEVQISGNQSICLGDNPVLTFSNLVGVGGTGPFDIDYTPDGGTTTFTANNVPIGGGNVNAPAPAAAGNYTYTITEIRDLGANGCVSTAPSGNISGSANVAVKETLNLADPISGPSNVCANETGVIFTLPNPPAAQPIGGATEYQWTVPAGWTITSGQGTETLTVDVASSTGPGRIVSVVWQYTSAPNCNSGVQNTSVTVDPGPTVATVGPDLSYCTAIDLVSVGLGGNNPLVGTGAWSQVSGPAVATITNPADRNTTVSIANAGEAGVYVFRWSITSGTCPPSTADVTVDFGTAPVVPDAHTPADPNVNATCGLTIGLQGSAPLNTLGGPANGQWTQTSGPGASVFDDATDPTTNVTITAPNYGTYTYRWTVTSGTCAPEFSEVDITFFESAVVSMPADFDQCINSNDLGAAAANIVAVGNVSGSVSTGTWSVVGGSGAGTGTITTNDLGGGNMELVYEPVLGDLNETLVFELASANPGTSCTVITDQFTVTVKREPNITNGVLTQTICSGGTATLTPTSDVAGTVYNWTASVTSGGVVTGFSTSNSGNISEILLNGGNNIEQVTYVITPSLNGCTGPSVNFVVTINPTPSAQPDKTTETLCDGGTTSIDLDAVVPVGGTTYTWTVVDNPDVTGETGDATGTLTDIIQTLDNTSNTTQTVTYTVTPTANGCPGPTTDVVITIQPDPTFTNAGVEDICSGDQLNFTPVGTVAGTNFNWTTSAVGPNISGHSGTGSGLISDVLTNAGTAPETITYDIVPVANGCTGTAGTYVVTVNPKPVITNLPVGAQTLCSGGNFSFNPTSNITVGVTTYSWTVSSTGNITGLPGTGSGTGNISHTLTNTGTSVETVTYLVTATANGCNSDLGPISVLVSPVADVSNGSLTASICDGDILNFTPTSNVVGATFNWTSSLTSGTVTGFSATGSGNITDQLFNTTSVSGEVTYVITPTINGCNGIPQNYVVTVNPSPEVTNPAVDLTGSICSNNPVNITPISDVGGATFSWTASASSGNVVGFSPVGTGVINETVKNTGTTTETLTYTVTANAAGCSGTPVNFVITVFPEPDISNPVSDLSENICSGGAATFTPAPTVAGTTFNWTVSVTSGTATSTDITAGSGTGAINDAITNTGTTDAVVTYVFTPTANSCPGPTFSYVATVRPVPDVNNLPTTDVICSGQSLSFTPTSSVAGTTFSWTSVDNPNVTGESPTGFGDITDNLVNNAFTQQTVVYTVTPSVNGCPGPSQTYTVNIDPKPDVTNAPLNTAICSGDPLNIVLTGNVAATTFNWTSSAGANITGNTATGSGNITDNLVNNGTTTQTVIYTITPTASGCNGDPVNYTVTVYPTPDISNPVSDFTDEICSGSATSFSPTGNVAGTVFNWTVTAPVSITSGDADFTAGLGTGAINHVLTNSGFNIETVTYTFTPTANGCTGPNQTFTVTVNPTPNIDNNPGNQTICSNDNFSYTPTGGVAGTLFSWTSTSSSPNLVGNTTSGNGPISDNLVNNGVTSETITYQLIPSANGCTGNTETIVITVNPRPTVSPSVFSQAICDGDATNITLTGNVSFGTGTVFNWTIQSPGPNIGGAAAGTGNTIAQTLTNSGTATETVTYRIVPTANGCDGNSLDIIVTVYPTPVTSAITSVTGSDDGCVNGTNFYRVDGVTGTPGSSYSWSIAPLDGNEPIISSFNNNAILDFGPNPWVGTLSVVETTNGCNGPVTNLAVESFSTPTVDAGADREICQGATVALGGAPTASGGSGIYSYQWTPASGLDNPFAANPNATPSSTIIYTLEVTDNSTGCSATDQVRLDIVLPPSQPFISVPSGSPFVCEGSNITLQSTSIGANSYQWYKDGLPIAGEINQTLVIAGAVLADAGNYQVQTIGTNPVGSPCQSPLSLVQTVEVNQVPVKPTISVLGTVPFCDNGVNLAILQASADPLADSYEWYFDDGSGFTLIAGETTDQILVSSHTQSGTYFVRAIGVANSFCASPDSDPETITIHQGPDIPVWTGPSFACSGDFIALQVNFTTGTAPYTFEFQDDLANTFGPYTVNSGTDIFITPVNAGAFPVVRTYSLTTVTDANGCAPPSLGTPYQLEVRPLPIASAISGKANVCVNETNVRYQITPHSGSQYLWNTGFLSGVTVAAGGGTSDSFIELNFGSSQILGGILEVSEFNNGCPGLPSQISINVFEPAVADAGSDQTICVGQSVMIGGAPTASLGSGNYDITWSPNLSINDVKLANPTVSPSTTTDYTVTVQDNLSGCTVSTSTVRVNVNPLPVITFNPIPGICSSGTPYVLTEATPTGGAYSGPGVSETAPGSGIYEFDPSAVASNSLYTITYTYTDANTCTNFNTQTIEVYDNPTITLDPFADVCIDDAVFTITGGRANGTDISTMGGVTYAYSGPGVSETAPGSGIFEFDPASAGSGTHTITLSFTDANGCPALVNATASITVNPLPVVTMEPLPTQGICEAPYTLTEGRVGGVAVAGGTYSEINNIYVIETTPGVFVFNPGLAGVGTHDITYEYQDPATGCVNSVTAQIVVEDFPVITLNTFANVGICSPAFTLTGGSPIDQNRTPLENGVYSGPGVTETAPGSGIYEFDPVAAGVGIHLISYDYTDQYGCTSFGDVQTITVEPLPFAVFGPIENICVDAAPIELTTGQPAGGVYSGVGVSETAPGSGVYEFDPGVAGVGTHILDYEVSDGFGCSTTEQQTVTVTGLPSGTITATGAFCNGGPLQFDLTGIAPFEIVYEDDKGNTFNAVNVGNIYVQSIDPVENTTYTLVSVTDRYGCTQASLPPGTATITITPVASFSADPALQVLPGKTVTVTNNTNAGNWTYTWQFGDGNSISGTSGPVNIVHPDGATTTGTFEDPVHTYATYGNYLMELLVTDGNCEGEATQIVTIEPLPPIVDFSMDVSSGCTPVSVTFTNLTQFADEDAYLWQFGEGEGFSNAQNPTYIYNNPGVYTVTLTAFNDLGIPVTVSREAAVEIFEQPQARFTVRPTTIYLPDKPVFFTNLSFGADSYLWDFGDGNTSTEFEPIHIYEKPGIYDVSLTAFNGDQCSDVHIIEEAVVALNGGDIQVPTVFTPDPSGPSGGNVSLGTVENNVFIPLIEGAVEFRMEIYSRWGVLMFSSNSQTLGWDGYYKGKIASQGVYLYKVTATFRDGEKITRVGDVTLLR</sequence>
<reference evidence="3" key="1">
    <citation type="submission" date="2023-06" db="EMBL/GenBank/DDBJ databases">
        <title>Genomic of Agaribacillus aureum.</title>
        <authorList>
            <person name="Wang G."/>
        </authorList>
    </citation>
    <scope>NUCLEOTIDE SEQUENCE</scope>
    <source>
        <strain evidence="3">BMA12</strain>
    </source>
</reference>
<dbReference type="Pfam" id="PF19406">
    <property type="entry name" value="PKD_5"/>
    <property type="match status" value="12"/>
</dbReference>
<dbReference type="InterPro" id="IPR000601">
    <property type="entry name" value="PKD_dom"/>
</dbReference>